<proteinExistence type="inferred from homology"/>
<organism evidence="5 6">
    <name type="scientific">Wansuia hejianensis</name>
    <dbReference type="NCBI Taxonomy" id="2763667"/>
    <lineage>
        <taxon>Bacteria</taxon>
        <taxon>Bacillati</taxon>
        <taxon>Bacillota</taxon>
        <taxon>Clostridia</taxon>
        <taxon>Lachnospirales</taxon>
        <taxon>Lachnospiraceae</taxon>
        <taxon>Wansuia</taxon>
    </lineage>
</organism>
<accession>A0A926IN37</accession>
<evidence type="ECO:0000256" key="1">
    <source>
        <dbReference type="ARBA" id="ARBA00005656"/>
    </source>
</evidence>
<keyword evidence="6" id="KW-1185">Reference proteome</keyword>
<dbReference type="Gene3D" id="3.40.718.10">
    <property type="entry name" value="Isopropylmalate Dehydrogenase"/>
    <property type="match status" value="1"/>
</dbReference>
<dbReference type="NCBIfam" id="NF006045">
    <property type="entry name" value="PRK08190.1"/>
    <property type="match status" value="1"/>
</dbReference>
<keyword evidence="2" id="KW-0808">Transferase</keyword>
<name>A0A926IN37_9FIRM</name>
<gene>
    <name evidence="5" type="ORF">H8689_09050</name>
</gene>
<dbReference type="InterPro" id="IPR002505">
    <property type="entry name" value="PTA_PTB"/>
</dbReference>
<keyword evidence="3" id="KW-0012">Acyltransferase</keyword>
<reference evidence="5 6" key="1">
    <citation type="submission" date="2020-08" db="EMBL/GenBank/DDBJ databases">
        <title>Genome public.</title>
        <authorList>
            <person name="Liu C."/>
            <person name="Sun Q."/>
        </authorList>
    </citation>
    <scope>NUCLEOTIDE SEQUENCE [LARGE SCALE GENOMIC DNA]</scope>
    <source>
        <strain evidence="5 6">NSJ-26</strain>
    </source>
</reference>
<dbReference type="Pfam" id="PF01515">
    <property type="entry name" value="PTA_PTB"/>
    <property type="match status" value="1"/>
</dbReference>
<evidence type="ECO:0000313" key="6">
    <source>
        <dbReference type="Proteomes" id="UP000601522"/>
    </source>
</evidence>
<dbReference type="PANTHER" id="PTHR43356">
    <property type="entry name" value="PHOSPHATE ACETYLTRANSFERASE"/>
    <property type="match status" value="1"/>
</dbReference>
<protein>
    <submittedName>
        <fullName evidence="5">Bifunctional enoyl-CoA hydratase/phosphate acetyltransferase</fullName>
    </submittedName>
</protein>
<dbReference type="InterPro" id="IPR012147">
    <property type="entry name" value="P_Ac_Bu_trans"/>
</dbReference>
<dbReference type="Proteomes" id="UP000601522">
    <property type="component" value="Unassembled WGS sequence"/>
</dbReference>
<dbReference type="PANTHER" id="PTHR43356:SF2">
    <property type="entry name" value="PHOSPHATE ACETYLTRANSFERASE"/>
    <property type="match status" value="1"/>
</dbReference>
<comment type="similarity">
    <text evidence="1">Belongs to the phosphate acetyltransferase and butyryltransferase family.</text>
</comment>
<dbReference type="EMBL" id="JACRTK010000004">
    <property type="protein sequence ID" value="MBC8591256.1"/>
    <property type="molecule type" value="Genomic_DNA"/>
</dbReference>
<dbReference type="RefSeq" id="WP_249324127.1">
    <property type="nucleotide sequence ID" value="NZ_JACRTK010000004.1"/>
</dbReference>
<evidence type="ECO:0000313" key="5">
    <source>
        <dbReference type="EMBL" id="MBC8591256.1"/>
    </source>
</evidence>
<dbReference type="InterPro" id="IPR050500">
    <property type="entry name" value="Phos_Acetyltrans/Butyryltrans"/>
</dbReference>
<feature type="domain" description="Phosphate acetyl/butaryl transferase" evidence="4">
    <location>
        <begin position="79"/>
        <end position="292"/>
    </location>
</feature>
<dbReference type="GO" id="GO:0016746">
    <property type="term" value="F:acyltransferase activity"/>
    <property type="evidence" value="ECO:0007669"/>
    <property type="project" value="UniProtKB-KW"/>
</dbReference>
<dbReference type="AlphaFoldDB" id="A0A926IN37"/>
<evidence type="ECO:0000256" key="2">
    <source>
        <dbReference type="ARBA" id="ARBA00022679"/>
    </source>
</evidence>
<dbReference type="SUPFAM" id="SSF53659">
    <property type="entry name" value="Isocitrate/Isopropylmalate dehydrogenase-like"/>
    <property type="match status" value="1"/>
</dbReference>
<dbReference type="PIRSF" id="PIRSF000428">
    <property type="entry name" value="P_Ac_trans"/>
    <property type="match status" value="1"/>
</dbReference>
<sequence>MINCLDDLLKVGGQKKKLVVVGCHEEGVIKAIIQADDLGLIDPILIGNRNKTDKIFQDLGKDINDYEIIDETSLEVCAEIGVKSISKGYGDFLMKGIVDTSTLLRAVLNKDWGLRNYSLLSHIMVYEIPSYSKLIYITDGGMNIEPSVEEKAHIIENSSIVVKALGKDKVRVAILAAKEKIHPKMKATIDAVELKKRYENNEFTKGVIVDGPMALDLAISREAANIKNYRSEVAGKADILLVPNIEMGNGIGKSITYFANGKSAGIIMGAKVPIVLASRSDTDTTKLYSIALGKAIVSNIK</sequence>
<comment type="caution">
    <text evidence="5">The sequence shown here is derived from an EMBL/GenBank/DDBJ whole genome shotgun (WGS) entry which is preliminary data.</text>
</comment>
<evidence type="ECO:0000256" key="3">
    <source>
        <dbReference type="ARBA" id="ARBA00023315"/>
    </source>
</evidence>
<evidence type="ECO:0000259" key="4">
    <source>
        <dbReference type="Pfam" id="PF01515"/>
    </source>
</evidence>